<reference evidence="1" key="1">
    <citation type="submission" date="2020-11" db="EMBL/GenBank/DDBJ databases">
        <authorList>
            <consortium name="DOE Joint Genome Institute"/>
            <person name="Ahrendt S."/>
            <person name="Riley R."/>
            <person name="Andreopoulos W."/>
            <person name="LaButti K."/>
            <person name="Pangilinan J."/>
            <person name="Ruiz-duenas F.J."/>
            <person name="Barrasa J.M."/>
            <person name="Sanchez-Garcia M."/>
            <person name="Camarero S."/>
            <person name="Miyauchi S."/>
            <person name="Serrano A."/>
            <person name="Linde D."/>
            <person name="Babiker R."/>
            <person name="Drula E."/>
            <person name="Ayuso-Fernandez I."/>
            <person name="Pacheco R."/>
            <person name="Padilla G."/>
            <person name="Ferreira P."/>
            <person name="Barriuso J."/>
            <person name="Kellner H."/>
            <person name="Castanera R."/>
            <person name="Alfaro M."/>
            <person name="Ramirez L."/>
            <person name="Pisabarro A.G."/>
            <person name="Kuo A."/>
            <person name="Tritt A."/>
            <person name="Lipzen A."/>
            <person name="He G."/>
            <person name="Yan M."/>
            <person name="Ng V."/>
            <person name="Cullen D."/>
            <person name="Martin F."/>
            <person name="Rosso M.-N."/>
            <person name="Henrissat B."/>
            <person name="Hibbett D."/>
            <person name="Martinez A.T."/>
            <person name="Grigoriev I.V."/>
        </authorList>
    </citation>
    <scope>NUCLEOTIDE SEQUENCE</scope>
    <source>
        <strain evidence="1">AH 44721</strain>
    </source>
</reference>
<organism evidence="1 2">
    <name type="scientific">Gymnopilus junonius</name>
    <name type="common">Spectacular rustgill mushroom</name>
    <name type="synonym">Gymnopilus spectabilis subsp. junonius</name>
    <dbReference type="NCBI Taxonomy" id="109634"/>
    <lineage>
        <taxon>Eukaryota</taxon>
        <taxon>Fungi</taxon>
        <taxon>Dikarya</taxon>
        <taxon>Basidiomycota</taxon>
        <taxon>Agaricomycotina</taxon>
        <taxon>Agaricomycetes</taxon>
        <taxon>Agaricomycetidae</taxon>
        <taxon>Agaricales</taxon>
        <taxon>Agaricineae</taxon>
        <taxon>Hymenogastraceae</taxon>
        <taxon>Gymnopilus</taxon>
    </lineage>
</organism>
<dbReference type="EMBL" id="JADNYJ010000014">
    <property type="protein sequence ID" value="KAF8907599.1"/>
    <property type="molecule type" value="Genomic_DNA"/>
</dbReference>
<feature type="non-terminal residue" evidence="1">
    <location>
        <position position="534"/>
    </location>
</feature>
<name>A0A9P5TRJ1_GYMJU</name>
<keyword evidence="2" id="KW-1185">Reference proteome</keyword>
<comment type="caution">
    <text evidence="1">The sequence shown here is derived from an EMBL/GenBank/DDBJ whole genome shotgun (WGS) entry which is preliminary data.</text>
</comment>
<dbReference type="OrthoDB" id="3541472at2759"/>
<dbReference type="Gene3D" id="3.80.10.10">
    <property type="entry name" value="Ribonuclease Inhibitor"/>
    <property type="match status" value="1"/>
</dbReference>
<dbReference type="Proteomes" id="UP000724874">
    <property type="component" value="Unassembled WGS sequence"/>
</dbReference>
<protein>
    <submittedName>
        <fullName evidence="1">Uncharacterized protein</fullName>
    </submittedName>
</protein>
<gene>
    <name evidence="1" type="ORF">CPB84DRAFT_1768316</name>
</gene>
<sequence>SPSSPLLLLAPELTLLISDEREEHSSDCHQLAECLSDAILHSLTINITKNDIEGGLSKLAALANSNHAAARATRELCIRSLSPAYDPSSGGLTYKYSGGRWVVQKEPEDPPEVVLAAKEVKANLFKAITSLKSVESVFWVPCRKDSEWAQLAVQDSFKEMPGLRRFGVMITDLKIPLPITLNGLQEISVEGSCQQDVEGIYENIAKIIATSPQLTSVDIGCSWDYGRPIGQHQSLHQLFKYLPCNSVPLQLRRLSLTDFLVRLDNVTLPHLSHLTSLVLHDIEDPFFPSPYLFEHESPEVIAEKKRYGLDAGCVRLEEIDIDNASPSLAGYLSSYSGMKRLRLSPRNFYDGHSSDEVARHFFAKSLRSHCCSLQDLQIDAIFEGLWCFGEHNLAALVKCENLHSLSMAVISSEIQNDSDSVENVAPGDSDTIKQLLDTVVTYMPLMSKVGIQAANLESLRDATCGNPAMRHYARVGSKIAGSVNNYVAPSSCLRLPSLAICSNRTTLDEVVVPKDIMEPNQPLRYAKITLDRCG</sequence>
<accession>A0A9P5TRJ1</accession>
<evidence type="ECO:0000313" key="2">
    <source>
        <dbReference type="Proteomes" id="UP000724874"/>
    </source>
</evidence>
<dbReference type="SUPFAM" id="SSF52047">
    <property type="entry name" value="RNI-like"/>
    <property type="match status" value="1"/>
</dbReference>
<proteinExistence type="predicted"/>
<evidence type="ECO:0000313" key="1">
    <source>
        <dbReference type="EMBL" id="KAF8907599.1"/>
    </source>
</evidence>
<dbReference type="AlphaFoldDB" id="A0A9P5TRJ1"/>
<dbReference type="InterPro" id="IPR032675">
    <property type="entry name" value="LRR_dom_sf"/>
</dbReference>